<feature type="compositionally biased region" description="Basic and acidic residues" evidence="1">
    <location>
        <begin position="251"/>
        <end position="260"/>
    </location>
</feature>
<organism evidence="3 4">
    <name type="scientific">Haloferula helveola</name>
    <dbReference type="NCBI Taxonomy" id="490095"/>
    <lineage>
        <taxon>Bacteria</taxon>
        <taxon>Pseudomonadati</taxon>
        <taxon>Verrucomicrobiota</taxon>
        <taxon>Verrucomicrobiia</taxon>
        <taxon>Verrucomicrobiales</taxon>
        <taxon>Verrucomicrobiaceae</taxon>
        <taxon>Haloferula</taxon>
    </lineage>
</organism>
<feature type="chain" id="PRO_5045036401" description="SLA1 homology domain-containing protein" evidence="2">
    <location>
        <begin position="26"/>
        <end position="266"/>
    </location>
</feature>
<evidence type="ECO:0000256" key="2">
    <source>
        <dbReference type="SAM" id="SignalP"/>
    </source>
</evidence>
<keyword evidence="2" id="KW-0732">Signal</keyword>
<evidence type="ECO:0000313" key="3">
    <source>
        <dbReference type="EMBL" id="BCX46795.1"/>
    </source>
</evidence>
<dbReference type="Gene3D" id="2.30.30.700">
    <property type="entry name" value="SLA1 homology domain 1"/>
    <property type="match status" value="1"/>
</dbReference>
<gene>
    <name evidence="3" type="ORF">HAHE_07030</name>
</gene>
<accession>A0ABN6GZU1</accession>
<feature type="signal peptide" evidence="2">
    <location>
        <begin position="1"/>
        <end position="25"/>
    </location>
</feature>
<protein>
    <recommendedName>
        <fullName evidence="5">SLA1 homology domain-containing protein</fullName>
    </recommendedName>
</protein>
<dbReference type="EMBL" id="AP024702">
    <property type="protein sequence ID" value="BCX46795.1"/>
    <property type="molecule type" value="Genomic_DNA"/>
</dbReference>
<name>A0ABN6GZU1_9BACT</name>
<evidence type="ECO:0008006" key="5">
    <source>
        <dbReference type="Google" id="ProtNLM"/>
    </source>
</evidence>
<feature type="region of interest" description="Disordered" evidence="1">
    <location>
        <begin position="245"/>
        <end position="266"/>
    </location>
</feature>
<keyword evidence="4" id="KW-1185">Reference proteome</keyword>
<evidence type="ECO:0000313" key="4">
    <source>
        <dbReference type="Proteomes" id="UP001374893"/>
    </source>
</evidence>
<dbReference type="RefSeq" id="WP_338688680.1">
    <property type="nucleotide sequence ID" value="NZ_AP024702.1"/>
</dbReference>
<dbReference type="Proteomes" id="UP001374893">
    <property type="component" value="Chromosome"/>
</dbReference>
<proteinExistence type="predicted"/>
<reference evidence="3 4" key="1">
    <citation type="submission" date="2021-06" db="EMBL/GenBank/DDBJ databases">
        <title>Complete genome of Haloferula helveola possessing various polysaccharide degrading enzymes.</title>
        <authorList>
            <person name="Takami H."/>
            <person name="Huang C."/>
            <person name="Hamasaki K."/>
        </authorList>
    </citation>
    <scope>NUCLEOTIDE SEQUENCE [LARGE SCALE GENOMIC DNA]</scope>
    <source>
        <strain evidence="3 4">CN-1</strain>
    </source>
</reference>
<sequence length="266" mass="29512">MKSSLAHGALGAAVLLLALSHSAGARTFTDQQGREIEAEVTSVSGSNVTLLLDSGKKYTFPISKLSSADQLYIKLWKADPKKFETDKPDASGDSKPAAIPDNIDYSIEIEPEKERIRKGSKTDVGNGEITPEEWIFEIELENWSRAPLEGLEVSYRIYLDTKASDKIGFEDAQKVYGHRMNVEKMTHGAKVTVKTRPVIVKDLELDGDFVFTDGSRNRLSDDIEGIWIKVWHGDKKVAEYKSNNSTVKKAKWADDEKADPNPEAAP</sequence>
<evidence type="ECO:0000256" key="1">
    <source>
        <dbReference type="SAM" id="MobiDB-lite"/>
    </source>
</evidence>